<dbReference type="InterPro" id="IPR011834">
    <property type="entry name" value="Agluc_phsphrylas"/>
</dbReference>
<dbReference type="Pfam" id="PF11897">
    <property type="entry name" value="DUF3417"/>
    <property type="match status" value="1"/>
</dbReference>
<gene>
    <name evidence="7" type="primary">glgP</name>
    <name evidence="7" type="ORF">GH723_15080</name>
</gene>
<dbReference type="InterPro" id="IPR000811">
    <property type="entry name" value="Glyco_trans_35"/>
</dbReference>
<feature type="region of interest" description="Disordered" evidence="5">
    <location>
        <begin position="1"/>
        <end position="30"/>
    </location>
</feature>
<protein>
    <submittedName>
        <fullName evidence="7">Alpha-glucan family phosphorylase</fullName>
    </submittedName>
</protein>
<dbReference type="KEGG" id="atq:GH723_15080"/>
<evidence type="ECO:0000256" key="5">
    <source>
        <dbReference type="SAM" id="MobiDB-lite"/>
    </source>
</evidence>
<dbReference type="InterPro" id="IPR024517">
    <property type="entry name" value="Glycogen_phosphorylase_DUF3417"/>
</dbReference>
<evidence type="ECO:0000256" key="2">
    <source>
        <dbReference type="ARBA" id="ARBA00006047"/>
    </source>
</evidence>
<dbReference type="GO" id="GO:0008184">
    <property type="term" value="F:glycogen phosphorylase activity"/>
    <property type="evidence" value="ECO:0007669"/>
    <property type="project" value="InterPro"/>
</dbReference>
<evidence type="ECO:0000256" key="3">
    <source>
        <dbReference type="ARBA" id="ARBA00022533"/>
    </source>
</evidence>
<dbReference type="Proteomes" id="UP000334019">
    <property type="component" value="Chromosome"/>
</dbReference>
<dbReference type="NCBIfam" id="TIGR02094">
    <property type="entry name" value="more_P_ylases"/>
    <property type="match status" value="1"/>
</dbReference>
<dbReference type="EMBL" id="CP045851">
    <property type="protein sequence ID" value="QGG96314.1"/>
    <property type="molecule type" value="Genomic_DNA"/>
</dbReference>
<organism evidence="7 8">
    <name type="scientific">Actinomarinicola tropica</name>
    <dbReference type="NCBI Taxonomy" id="2789776"/>
    <lineage>
        <taxon>Bacteria</taxon>
        <taxon>Bacillati</taxon>
        <taxon>Actinomycetota</taxon>
        <taxon>Acidimicrobiia</taxon>
        <taxon>Acidimicrobiales</taxon>
        <taxon>Iamiaceae</taxon>
        <taxon>Actinomarinicola</taxon>
    </lineage>
</organism>
<proteinExistence type="inferred from homology"/>
<dbReference type="InterPro" id="IPR052182">
    <property type="entry name" value="Glycogen/Maltodextrin_Phosph"/>
</dbReference>
<keyword evidence="4" id="KW-0663">Pyridoxal phosphate</keyword>
<dbReference type="PANTHER" id="PTHR42655:SF1">
    <property type="entry name" value="GLYCOGEN PHOSPHORYLASE"/>
    <property type="match status" value="1"/>
</dbReference>
<dbReference type="Pfam" id="PF00343">
    <property type="entry name" value="Phosphorylase"/>
    <property type="match status" value="1"/>
</dbReference>
<keyword evidence="3" id="KW-0021">Allosteric enzyme</keyword>
<comment type="catalytic activity">
    <reaction evidence="1">
        <text>[(1-&gt;4)-alpha-D-glucosyl](n) + phosphate = [(1-&gt;4)-alpha-D-glucosyl](n-1) + alpha-D-glucose 1-phosphate</text>
        <dbReference type="Rhea" id="RHEA:41732"/>
        <dbReference type="Rhea" id="RHEA-COMP:9584"/>
        <dbReference type="Rhea" id="RHEA-COMP:9586"/>
        <dbReference type="ChEBI" id="CHEBI:15444"/>
        <dbReference type="ChEBI" id="CHEBI:43474"/>
        <dbReference type="ChEBI" id="CHEBI:58601"/>
        <dbReference type="EC" id="2.4.1.1"/>
    </reaction>
</comment>
<evidence type="ECO:0000259" key="6">
    <source>
        <dbReference type="Pfam" id="PF11897"/>
    </source>
</evidence>
<feature type="domain" description="DUF3417" evidence="6">
    <location>
        <begin position="41"/>
        <end position="137"/>
    </location>
</feature>
<comment type="similarity">
    <text evidence="2">Belongs to the glycogen phosphorylase family.</text>
</comment>
<feature type="modified residue" description="N6-(pyridoxal phosphate)lysine" evidence="4">
    <location>
        <position position="606"/>
    </location>
</feature>
<dbReference type="AlphaFoldDB" id="A0A5Q2RLF5"/>
<accession>A0A5Q2RLF5</accession>
<dbReference type="PANTHER" id="PTHR42655">
    <property type="entry name" value="GLYCOGEN PHOSPHORYLASE"/>
    <property type="match status" value="1"/>
</dbReference>
<dbReference type="GO" id="GO:0005975">
    <property type="term" value="P:carbohydrate metabolic process"/>
    <property type="evidence" value="ECO:0007669"/>
    <property type="project" value="InterPro"/>
</dbReference>
<dbReference type="SUPFAM" id="SSF53756">
    <property type="entry name" value="UDP-Glycosyltransferase/glycogen phosphorylase"/>
    <property type="match status" value="1"/>
</dbReference>
<reference evidence="7 8" key="1">
    <citation type="submission" date="2019-11" db="EMBL/GenBank/DDBJ databases">
        <authorList>
            <person name="He Y."/>
        </authorList>
    </citation>
    <scope>NUCLEOTIDE SEQUENCE [LARGE SCALE GENOMIC DNA]</scope>
    <source>
        <strain evidence="7 8">SCSIO 58843</strain>
    </source>
</reference>
<evidence type="ECO:0000313" key="8">
    <source>
        <dbReference type="Proteomes" id="UP000334019"/>
    </source>
</evidence>
<dbReference type="PIRSF" id="PIRSF000460">
    <property type="entry name" value="Pprylas_GlgP"/>
    <property type="match status" value="1"/>
</dbReference>
<name>A0A5Q2RLF5_9ACTN</name>
<dbReference type="Gene3D" id="3.40.50.2000">
    <property type="entry name" value="Glycogen Phosphorylase B"/>
    <property type="match status" value="3"/>
</dbReference>
<dbReference type="GO" id="GO:0030170">
    <property type="term" value="F:pyridoxal phosphate binding"/>
    <property type="evidence" value="ECO:0007669"/>
    <property type="project" value="InterPro"/>
</dbReference>
<evidence type="ECO:0000256" key="1">
    <source>
        <dbReference type="ARBA" id="ARBA00001275"/>
    </source>
</evidence>
<keyword evidence="8" id="KW-1185">Reference proteome</keyword>
<sequence>MRVTSVGPHGRRDAGRTSLGNVRTVNPDAALPDEPRARLRRQLEDLARNFRWVWDVPTQQLFARVSVDGWEVGHRSPLQLLADLEESTWRDLAADADFVRDADHLHAELLAYVQPGRPPRAPQVAYFSPEFGVAESLPQYSGGLGVLAGDHLKAASDLDLSLVGVGLFYRQGFFRQELVPGQGQLEHYRDIRPEMVGLQKVHGAAATVAVGDENVAVQVWKADVGRITLLLLDTHVDGNSERARHITDRLYGGDQAHRVRQELILGVAGVRVLRSLGMAPRVYHLNEGHAGFLALERIRAQMVSSGASLHEAVEQNRASLVFTTHTPVPAGIDRFPRDLMQTYLGGWCEGVGVSIDELMELGRYADDGPDAFNMAAFCLRVSGRANGVSQLHGAVSRSMFASVFPDTPERDVPITAVTNGVHARTWTSPEVQAIFDRVIGVDWPDASADDWRAVSALGDDELRDARVAARERLVRFVRDRLAERGQTHAAEALDPGALTIGFARRFATYKRATLLLSDRDRLERLLLDGDRPVQVVFAGKAHPADEPGKALLRQVLEVSADPTFAGRFVFIDDYDIGVARALYHGSDVWLNNPVRPQEACGTSGEKAALNGALNFSVLDGWWAEMYDGGNGWSIPSFEEFEDRVTRDAAEVGVLYDVLENEIVPLFYADGRPLSSRWLDRVRHTWASLGPQVTASRMVRDYQDRLYRPIPGRPY</sequence>
<evidence type="ECO:0000313" key="7">
    <source>
        <dbReference type="EMBL" id="QGG96314.1"/>
    </source>
</evidence>
<evidence type="ECO:0000256" key="4">
    <source>
        <dbReference type="PIRSR" id="PIRSR000460-1"/>
    </source>
</evidence>